<evidence type="ECO:0000256" key="9">
    <source>
        <dbReference type="ARBA" id="ARBA00052017"/>
    </source>
</evidence>
<feature type="binding site" evidence="10">
    <location>
        <position position="71"/>
    </location>
    <ligand>
        <name>substrate</name>
    </ligand>
</feature>
<feature type="binding site" evidence="10">
    <location>
        <position position="176"/>
    </location>
    <ligand>
        <name>substrate</name>
    </ligand>
</feature>
<dbReference type="RefSeq" id="WP_047943550.1">
    <property type="nucleotide sequence ID" value="NZ_CP026040.1"/>
</dbReference>
<keyword evidence="3 10" id="KW-0479">Metal-binding</keyword>
<dbReference type="GO" id="GO:0017111">
    <property type="term" value="F:ribonucleoside triphosphate phosphatase activity"/>
    <property type="evidence" value="ECO:0007669"/>
    <property type="project" value="InterPro"/>
</dbReference>
<keyword evidence="7 10" id="KW-0546">Nucleotide metabolism</keyword>
<dbReference type="InterPro" id="IPR002637">
    <property type="entry name" value="RdgB/HAM1"/>
</dbReference>
<comment type="similarity">
    <text evidence="1 10 11">Belongs to the HAM1 NTPase family.</text>
</comment>
<evidence type="ECO:0000256" key="8">
    <source>
        <dbReference type="ARBA" id="ARBA00051875"/>
    </source>
</evidence>
<keyword evidence="6 10" id="KW-0460">Magnesium</keyword>
<dbReference type="PANTHER" id="PTHR11067">
    <property type="entry name" value="INOSINE TRIPHOSPHATE PYROPHOSPHATASE/HAM1 PROTEIN"/>
    <property type="match status" value="1"/>
</dbReference>
<dbReference type="GO" id="GO:0036222">
    <property type="term" value="F:XTP diphosphatase activity"/>
    <property type="evidence" value="ECO:0007669"/>
    <property type="project" value="UniProtKB-UniRule"/>
</dbReference>
<dbReference type="GeneID" id="56350721"/>
<dbReference type="InterPro" id="IPR029001">
    <property type="entry name" value="ITPase-like_fam"/>
</dbReference>
<dbReference type="GO" id="GO:0035870">
    <property type="term" value="F:dITP diphosphatase activity"/>
    <property type="evidence" value="ECO:0007669"/>
    <property type="project" value="UniProtKB-UniRule"/>
</dbReference>
<evidence type="ECO:0000256" key="3">
    <source>
        <dbReference type="ARBA" id="ARBA00022723"/>
    </source>
</evidence>
<dbReference type="GO" id="GO:0000166">
    <property type="term" value="F:nucleotide binding"/>
    <property type="evidence" value="ECO:0007669"/>
    <property type="project" value="UniProtKB-KW"/>
</dbReference>
<dbReference type="GO" id="GO:0009117">
    <property type="term" value="P:nucleotide metabolic process"/>
    <property type="evidence" value="ECO:0007669"/>
    <property type="project" value="UniProtKB-KW"/>
</dbReference>
<feature type="binding site" evidence="10">
    <location>
        <begin position="153"/>
        <end position="156"/>
    </location>
    <ligand>
        <name>substrate</name>
    </ligand>
</feature>
<evidence type="ECO:0000313" key="13">
    <source>
        <dbReference type="Proteomes" id="UP000036045"/>
    </source>
</evidence>
<keyword evidence="4 10" id="KW-0547">Nucleotide-binding</keyword>
<comment type="cofactor">
    <cofactor evidence="10">
        <name>Mg(2+)</name>
        <dbReference type="ChEBI" id="CHEBI:18420"/>
    </cofactor>
    <text evidence="10">Binds 1 Mg(2+) ion per subunit.</text>
</comment>
<evidence type="ECO:0000256" key="5">
    <source>
        <dbReference type="ARBA" id="ARBA00022801"/>
    </source>
</evidence>
<dbReference type="FunFam" id="3.90.950.10:FF:000001">
    <property type="entry name" value="dITP/XTP pyrophosphatase"/>
    <property type="match status" value="1"/>
</dbReference>
<feature type="binding site" evidence="10">
    <location>
        <position position="70"/>
    </location>
    <ligand>
        <name>Mg(2+)</name>
        <dbReference type="ChEBI" id="CHEBI:18420"/>
    </ligand>
</feature>
<comment type="subunit">
    <text evidence="2 10">Homodimer.</text>
</comment>
<feature type="binding site" evidence="10">
    <location>
        <position position="41"/>
    </location>
    <ligand>
        <name>Mg(2+)</name>
        <dbReference type="ChEBI" id="CHEBI:18420"/>
    </ligand>
</feature>
<feature type="binding site" evidence="10">
    <location>
        <begin position="181"/>
        <end position="182"/>
    </location>
    <ligand>
        <name>substrate</name>
    </ligand>
</feature>
<evidence type="ECO:0000256" key="4">
    <source>
        <dbReference type="ARBA" id="ARBA00022741"/>
    </source>
</evidence>
<feature type="binding site" evidence="10">
    <location>
        <begin position="8"/>
        <end position="13"/>
    </location>
    <ligand>
        <name>substrate</name>
    </ligand>
</feature>
<protein>
    <recommendedName>
        <fullName evidence="10">dITP/XTP pyrophosphatase</fullName>
        <ecNumber evidence="10">3.6.1.66</ecNumber>
    </recommendedName>
    <alternativeName>
        <fullName evidence="10">Non-canonical purine NTP pyrophosphatase</fullName>
    </alternativeName>
    <alternativeName>
        <fullName evidence="10">Non-standard purine NTP pyrophosphatase</fullName>
    </alternativeName>
    <alternativeName>
        <fullName evidence="10">Nucleoside-triphosphate diphosphatase</fullName>
    </alternativeName>
    <alternativeName>
        <fullName evidence="10">Nucleoside-triphosphate pyrophosphatase</fullName>
        <shortName evidence="10">NTPase</shortName>
    </alternativeName>
</protein>
<sequence length="201" mass="22480">MKEIIIATKNTGKAKEFVQMFSPLGYEVKTLLDFPDVQDVEETGTTFEENALLKAETISKLLNRVVISDDSGLVIDALNGRPGVYSARYAGEQKNDQDNMDKVLHELEGVPLEKRTARFCCTLAVAIPNEDSLTFTGTCEGVILEERRGEYGFGYDPIFYVEAEEKAMAELPPEKKNKISHRANALKKLKEQLPTVFKEGK</sequence>
<reference evidence="12 13" key="1">
    <citation type="submission" date="2015-05" db="EMBL/GenBank/DDBJ databases">
        <title>Whole genome sequence and identification of bacterial endophytes from Costus igneus.</title>
        <authorList>
            <person name="Lee Y.P."/>
            <person name="Gan H.M."/>
            <person name="Eng W."/>
            <person name="Wheatley M.S."/>
            <person name="Caraballo A."/>
            <person name="Polter S."/>
            <person name="Savka M.A."/>
            <person name="Hudson A.O."/>
        </authorList>
    </citation>
    <scope>NUCLEOTIDE SEQUENCE [LARGE SCALE GENOMIC DNA]</scope>
    <source>
        <strain evidence="12 13">RIT379</strain>
    </source>
</reference>
<evidence type="ECO:0000313" key="12">
    <source>
        <dbReference type="EMBL" id="KLV24468.1"/>
    </source>
</evidence>
<dbReference type="GO" id="GO:0009146">
    <property type="term" value="P:purine nucleoside triphosphate catabolic process"/>
    <property type="evidence" value="ECO:0007669"/>
    <property type="project" value="UniProtKB-UniRule"/>
</dbReference>
<dbReference type="Proteomes" id="UP000036045">
    <property type="component" value="Unassembled WGS sequence"/>
</dbReference>
<dbReference type="GO" id="GO:0005829">
    <property type="term" value="C:cytosol"/>
    <property type="evidence" value="ECO:0007669"/>
    <property type="project" value="TreeGrafter"/>
</dbReference>
<dbReference type="AlphaFoldDB" id="A0A0J1IEV1"/>
<evidence type="ECO:0000256" key="10">
    <source>
        <dbReference type="HAMAP-Rule" id="MF_01405"/>
    </source>
</evidence>
<dbReference type="HAMAP" id="MF_01405">
    <property type="entry name" value="Non_canon_purine_NTPase"/>
    <property type="match status" value="1"/>
</dbReference>
<name>A0A0J1IEV1_NIACI</name>
<dbReference type="EC" id="3.6.1.66" evidence="10"/>
<evidence type="ECO:0000256" key="6">
    <source>
        <dbReference type="ARBA" id="ARBA00022842"/>
    </source>
</evidence>
<evidence type="ECO:0000256" key="2">
    <source>
        <dbReference type="ARBA" id="ARBA00011738"/>
    </source>
</evidence>
<dbReference type="Pfam" id="PF01725">
    <property type="entry name" value="Ham1p_like"/>
    <property type="match status" value="1"/>
</dbReference>
<evidence type="ECO:0000256" key="7">
    <source>
        <dbReference type="ARBA" id="ARBA00023080"/>
    </source>
</evidence>
<accession>A0A0J1IEV1</accession>
<comment type="caution">
    <text evidence="12">The sequence shown here is derived from an EMBL/GenBank/DDBJ whole genome shotgun (WGS) entry which is preliminary data.</text>
</comment>
<dbReference type="NCBIfam" id="NF011397">
    <property type="entry name" value="PRK14822.1"/>
    <property type="match status" value="1"/>
</dbReference>
<proteinExistence type="inferred from homology"/>
<dbReference type="GO" id="GO:0036220">
    <property type="term" value="F:ITP diphosphatase activity"/>
    <property type="evidence" value="ECO:0007669"/>
    <property type="project" value="UniProtKB-UniRule"/>
</dbReference>
<comment type="catalytic activity">
    <reaction evidence="10">
        <text>ITP + H2O = IMP + diphosphate + H(+)</text>
        <dbReference type="Rhea" id="RHEA:29399"/>
        <dbReference type="ChEBI" id="CHEBI:15377"/>
        <dbReference type="ChEBI" id="CHEBI:15378"/>
        <dbReference type="ChEBI" id="CHEBI:33019"/>
        <dbReference type="ChEBI" id="CHEBI:58053"/>
        <dbReference type="ChEBI" id="CHEBI:61402"/>
        <dbReference type="EC" id="3.6.1.66"/>
    </reaction>
</comment>
<comment type="function">
    <text evidence="10">Pyrophosphatase that catalyzes the hydrolysis of nucleoside triphosphates to their monophosphate derivatives, with a high preference for the non-canonical purine nucleotides XTP (xanthosine triphosphate), dITP (deoxyinosine triphosphate) and ITP. Seems to function as a house-cleaning enzyme that removes non-canonical purine nucleotides from the nucleotide pool, thus preventing their incorporation into DNA/RNA and avoiding chromosomal lesions.</text>
</comment>
<organism evidence="12 13">
    <name type="scientific">Niallia circulans</name>
    <name type="common">Bacillus circulans</name>
    <dbReference type="NCBI Taxonomy" id="1397"/>
    <lineage>
        <taxon>Bacteria</taxon>
        <taxon>Bacillati</taxon>
        <taxon>Bacillota</taxon>
        <taxon>Bacilli</taxon>
        <taxon>Bacillales</taxon>
        <taxon>Bacillaceae</taxon>
        <taxon>Niallia</taxon>
    </lineage>
</organism>
<evidence type="ECO:0000256" key="1">
    <source>
        <dbReference type="ARBA" id="ARBA00008023"/>
    </source>
</evidence>
<evidence type="ECO:0000256" key="11">
    <source>
        <dbReference type="RuleBase" id="RU003781"/>
    </source>
</evidence>
<comment type="catalytic activity">
    <reaction evidence="9 10">
        <text>XTP + H2O = XMP + diphosphate + H(+)</text>
        <dbReference type="Rhea" id="RHEA:28610"/>
        <dbReference type="ChEBI" id="CHEBI:15377"/>
        <dbReference type="ChEBI" id="CHEBI:15378"/>
        <dbReference type="ChEBI" id="CHEBI:33019"/>
        <dbReference type="ChEBI" id="CHEBI:57464"/>
        <dbReference type="ChEBI" id="CHEBI:61314"/>
        <dbReference type="EC" id="3.6.1.66"/>
    </reaction>
</comment>
<dbReference type="NCBIfam" id="TIGR00042">
    <property type="entry name" value="RdgB/HAM1 family non-canonical purine NTP pyrophosphatase"/>
    <property type="match status" value="1"/>
</dbReference>
<dbReference type="PATRIC" id="fig|1397.4.peg.2181"/>
<gene>
    <name evidence="12" type="ORF">ABW02_17410</name>
</gene>
<keyword evidence="5 10" id="KW-0378">Hydrolase</keyword>
<dbReference type="Gene3D" id="3.90.950.10">
    <property type="match status" value="1"/>
</dbReference>
<dbReference type="EMBL" id="LDPH01000020">
    <property type="protein sequence ID" value="KLV24468.1"/>
    <property type="molecule type" value="Genomic_DNA"/>
</dbReference>
<dbReference type="SUPFAM" id="SSF52972">
    <property type="entry name" value="ITPase-like"/>
    <property type="match status" value="1"/>
</dbReference>
<dbReference type="CDD" id="cd00515">
    <property type="entry name" value="HAM1"/>
    <property type="match status" value="1"/>
</dbReference>
<dbReference type="GO" id="GO:0046872">
    <property type="term" value="F:metal ion binding"/>
    <property type="evidence" value="ECO:0007669"/>
    <property type="project" value="UniProtKB-KW"/>
</dbReference>
<keyword evidence="13" id="KW-1185">Reference proteome</keyword>
<dbReference type="InterPro" id="IPR020922">
    <property type="entry name" value="dITP/XTP_pyrophosphatase"/>
</dbReference>
<dbReference type="OrthoDB" id="9807456at2"/>
<comment type="catalytic activity">
    <reaction evidence="8 10">
        <text>dITP + H2O = dIMP + diphosphate + H(+)</text>
        <dbReference type="Rhea" id="RHEA:28342"/>
        <dbReference type="ChEBI" id="CHEBI:15377"/>
        <dbReference type="ChEBI" id="CHEBI:15378"/>
        <dbReference type="ChEBI" id="CHEBI:33019"/>
        <dbReference type="ChEBI" id="CHEBI:61194"/>
        <dbReference type="ChEBI" id="CHEBI:61382"/>
        <dbReference type="EC" id="3.6.1.66"/>
    </reaction>
</comment>
<feature type="active site" description="Proton acceptor" evidence="10">
    <location>
        <position position="70"/>
    </location>
</feature>
<dbReference type="PANTHER" id="PTHR11067:SF9">
    <property type="entry name" value="INOSINE TRIPHOSPHATE PYROPHOSPHATASE"/>
    <property type="match status" value="1"/>
</dbReference>